<evidence type="ECO:0000256" key="1">
    <source>
        <dbReference type="SAM" id="MobiDB-lite"/>
    </source>
</evidence>
<keyword evidence="4" id="KW-1185">Reference proteome</keyword>
<feature type="domain" description="DMAP1-binding" evidence="2">
    <location>
        <begin position="9"/>
        <end position="128"/>
    </location>
</feature>
<name>A0AAD4R5M3_9BILA</name>
<feature type="compositionally biased region" description="Basic and acidic residues" evidence="1">
    <location>
        <begin position="86"/>
        <end position="100"/>
    </location>
</feature>
<organism evidence="3 4">
    <name type="scientific">Ditylenchus destructor</name>
    <dbReference type="NCBI Taxonomy" id="166010"/>
    <lineage>
        <taxon>Eukaryota</taxon>
        <taxon>Metazoa</taxon>
        <taxon>Ecdysozoa</taxon>
        <taxon>Nematoda</taxon>
        <taxon>Chromadorea</taxon>
        <taxon>Rhabditida</taxon>
        <taxon>Tylenchina</taxon>
        <taxon>Tylenchomorpha</taxon>
        <taxon>Sphaerularioidea</taxon>
        <taxon>Anguinidae</taxon>
        <taxon>Anguininae</taxon>
        <taxon>Ditylenchus</taxon>
    </lineage>
</organism>
<feature type="compositionally biased region" description="Polar residues" evidence="1">
    <location>
        <begin position="183"/>
        <end position="192"/>
    </location>
</feature>
<feature type="region of interest" description="Disordered" evidence="1">
    <location>
        <begin position="46"/>
        <end position="192"/>
    </location>
</feature>
<comment type="caution">
    <text evidence="3">The sequence shown here is derived from an EMBL/GenBank/DDBJ whole genome shotgun (WGS) entry which is preliminary data.</text>
</comment>
<dbReference type="Proteomes" id="UP001201812">
    <property type="component" value="Unassembled WGS sequence"/>
</dbReference>
<evidence type="ECO:0000313" key="4">
    <source>
        <dbReference type="Proteomes" id="UP001201812"/>
    </source>
</evidence>
<dbReference type="PROSITE" id="PS51912">
    <property type="entry name" value="DMAP1_BIND"/>
    <property type="match status" value="1"/>
</dbReference>
<accession>A0AAD4R5M3</accession>
<dbReference type="SMART" id="SM01137">
    <property type="entry name" value="DMAP_binding"/>
    <property type="match status" value="1"/>
</dbReference>
<evidence type="ECO:0000313" key="3">
    <source>
        <dbReference type="EMBL" id="KAI1717933.1"/>
    </source>
</evidence>
<protein>
    <submittedName>
        <fullName evidence="3">DMAP1-binding domain-containing protein</fullName>
    </submittedName>
</protein>
<dbReference type="EMBL" id="JAKKPZ010000008">
    <property type="protein sequence ID" value="KAI1717933.1"/>
    <property type="molecule type" value="Genomic_DNA"/>
</dbReference>
<gene>
    <name evidence="3" type="ORF">DdX_06342</name>
</gene>
<feature type="compositionally biased region" description="Basic residues" evidence="1">
    <location>
        <begin position="162"/>
        <end position="175"/>
    </location>
</feature>
<sequence length="192" mass="21440">MRILPEIANLHKLPEHVRTKLAQLDLELSEGDITEKGYEKKRRVLLAPYVQSQQRKKKQKADAPASKEDTSTEANKQQGRSQRRLTRNESRYHSEIRKEAVQQALAAWSKRQNDLTPTDMFDASTPVTSQGDSLAEPNNDTTTNAHPSTVVGSIRAPISRRPTSRSRSKGRKQRSLSKATAPVATNSGSRIS</sequence>
<dbReference type="InterPro" id="IPR010506">
    <property type="entry name" value="DMAP1-bd"/>
</dbReference>
<dbReference type="AlphaFoldDB" id="A0AAD4R5M3"/>
<evidence type="ECO:0000259" key="2">
    <source>
        <dbReference type="PROSITE" id="PS51912"/>
    </source>
</evidence>
<dbReference type="Pfam" id="PF06464">
    <property type="entry name" value="DMAP_binding"/>
    <property type="match status" value="1"/>
</dbReference>
<feature type="compositionally biased region" description="Polar residues" evidence="1">
    <location>
        <begin position="125"/>
        <end position="151"/>
    </location>
</feature>
<proteinExistence type="predicted"/>
<reference evidence="3" key="1">
    <citation type="submission" date="2022-01" db="EMBL/GenBank/DDBJ databases">
        <title>Genome Sequence Resource for Two Populations of Ditylenchus destructor, the Migratory Endoparasitic Phytonematode.</title>
        <authorList>
            <person name="Zhang H."/>
            <person name="Lin R."/>
            <person name="Xie B."/>
        </authorList>
    </citation>
    <scope>NUCLEOTIDE SEQUENCE</scope>
    <source>
        <strain evidence="3">BazhouSP</strain>
    </source>
</reference>